<protein>
    <submittedName>
        <fullName evidence="2">Uncharacterized protein</fullName>
    </submittedName>
</protein>
<feature type="compositionally biased region" description="Polar residues" evidence="1">
    <location>
        <begin position="90"/>
        <end position="101"/>
    </location>
</feature>
<evidence type="ECO:0000313" key="3">
    <source>
        <dbReference type="Proteomes" id="UP000834106"/>
    </source>
</evidence>
<accession>A0AAD1YZM3</accession>
<dbReference type="AlphaFoldDB" id="A0AAD1YZM3"/>
<feature type="compositionally biased region" description="Low complexity" evidence="1">
    <location>
        <begin position="21"/>
        <end position="32"/>
    </location>
</feature>
<name>A0AAD1YZM3_9LAMI</name>
<dbReference type="Proteomes" id="UP000834106">
    <property type="component" value="Chromosome 4"/>
</dbReference>
<feature type="region of interest" description="Disordered" evidence="1">
    <location>
        <begin position="1"/>
        <end position="119"/>
    </location>
</feature>
<gene>
    <name evidence="2" type="ORF">FPE_LOCUS7856</name>
</gene>
<proteinExistence type="predicted"/>
<organism evidence="2 3">
    <name type="scientific">Fraxinus pennsylvanica</name>
    <dbReference type="NCBI Taxonomy" id="56036"/>
    <lineage>
        <taxon>Eukaryota</taxon>
        <taxon>Viridiplantae</taxon>
        <taxon>Streptophyta</taxon>
        <taxon>Embryophyta</taxon>
        <taxon>Tracheophyta</taxon>
        <taxon>Spermatophyta</taxon>
        <taxon>Magnoliopsida</taxon>
        <taxon>eudicotyledons</taxon>
        <taxon>Gunneridae</taxon>
        <taxon>Pentapetalae</taxon>
        <taxon>asterids</taxon>
        <taxon>lamiids</taxon>
        <taxon>Lamiales</taxon>
        <taxon>Oleaceae</taxon>
        <taxon>Oleeae</taxon>
        <taxon>Fraxinus</taxon>
    </lineage>
</organism>
<reference evidence="2" key="1">
    <citation type="submission" date="2023-05" db="EMBL/GenBank/DDBJ databases">
        <authorList>
            <person name="Huff M."/>
        </authorList>
    </citation>
    <scope>NUCLEOTIDE SEQUENCE</scope>
</reference>
<keyword evidence="3" id="KW-1185">Reference proteome</keyword>
<evidence type="ECO:0000256" key="1">
    <source>
        <dbReference type="SAM" id="MobiDB-lite"/>
    </source>
</evidence>
<sequence>MTCPVRPPYSAPCNRHVRKLPSPSDSPVTPSTLQSPLYSDEATMSTTAPRSSPSFSAQKPPYGVSGSKLPSNLLTTKPKTLLEKHPLRTPTHSKTPPSIQGENPVPRNHGRGLRSSTLPNLSRHTASLHYIHEIITFLQSKCIHQKDLDRIFGMCPQILNSTFKADLNPVFNFISYDLKVPN</sequence>
<feature type="compositionally biased region" description="Pro residues" evidence="1">
    <location>
        <begin position="1"/>
        <end position="10"/>
    </location>
</feature>
<feature type="compositionally biased region" description="Polar residues" evidence="1">
    <location>
        <begin position="33"/>
        <end position="57"/>
    </location>
</feature>
<evidence type="ECO:0000313" key="2">
    <source>
        <dbReference type="EMBL" id="CAI9760426.1"/>
    </source>
</evidence>
<feature type="compositionally biased region" description="Low complexity" evidence="1">
    <location>
        <begin position="68"/>
        <end position="79"/>
    </location>
</feature>
<dbReference type="EMBL" id="OU503039">
    <property type="protein sequence ID" value="CAI9760426.1"/>
    <property type="molecule type" value="Genomic_DNA"/>
</dbReference>